<protein>
    <submittedName>
        <fullName evidence="1">Uncharacterized protein</fullName>
    </submittedName>
</protein>
<dbReference type="SUPFAM" id="SSF48295">
    <property type="entry name" value="TrpR-like"/>
    <property type="match status" value="1"/>
</dbReference>
<gene>
    <name evidence="1" type="ORF">A2924_02385</name>
</gene>
<dbReference type="InterPro" id="IPR038116">
    <property type="entry name" value="TrpR-like_sf"/>
</dbReference>
<dbReference type="GO" id="GO:0043565">
    <property type="term" value="F:sequence-specific DNA binding"/>
    <property type="evidence" value="ECO:0007669"/>
    <property type="project" value="InterPro"/>
</dbReference>
<organism evidence="1 2">
    <name type="scientific">Candidatus Giovannonibacteria bacterium RIFCSPLOWO2_01_FULL_44_16</name>
    <dbReference type="NCBI Taxonomy" id="1798348"/>
    <lineage>
        <taxon>Bacteria</taxon>
        <taxon>Candidatus Giovannoniibacteriota</taxon>
    </lineage>
</organism>
<comment type="caution">
    <text evidence="1">The sequence shown here is derived from an EMBL/GenBank/DDBJ whole genome shotgun (WGS) entry which is preliminary data.</text>
</comment>
<name>A0A1F5X116_9BACT</name>
<evidence type="ECO:0000313" key="2">
    <source>
        <dbReference type="Proteomes" id="UP000178046"/>
    </source>
</evidence>
<evidence type="ECO:0000313" key="1">
    <source>
        <dbReference type="EMBL" id="OGF81572.1"/>
    </source>
</evidence>
<sequence length="140" mass="16521">MPHVSRRKLKKKVFKKISSELSDFITKASSSQEIGWIFRELLTPTEKIMFSKRLALFLMLERRYSFASIGRTLKITPQTVVRFWKKTKEPGYAPLVKRVEKNKKGIGFLKDLEEMLLIGMPARGKQWMAMRDTYNRIHKK</sequence>
<proteinExistence type="predicted"/>
<dbReference type="InterPro" id="IPR010921">
    <property type="entry name" value="Trp_repressor/repl_initiator"/>
</dbReference>
<reference evidence="1 2" key="1">
    <citation type="journal article" date="2016" name="Nat. Commun.">
        <title>Thousands of microbial genomes shed light on interconnected biogeochemical processes in an aquifer system.</title>
        <authorList>
            <person name="Anantharaman K."/>
            <person name="Brown C.T."/>
            <person name="Hug L.A."/>
            <person name="Sharon I."/>
            <person name="Castelle C.J."/>
            <person name="Probst A.J."/>
            <person name="Thomas B.C."/>
            <person name="Singh A."/>
            <person name="Wilkins M.J."/>
            <person name="Karaoz U."/>
            <person name="Brodie E.L."/>
            <person name="Williams K.H."/>
            <person name="Hubbard S.S."/>
            <person name="Banfield J.F."/>
        </authorList>
    </citation>
    <scope>NUCLEOTIDE SEQUENCE [LARGE SCALE GENOMIC DNA]</scope>
</reference>
<dbReference type="EMBL" id="MFIA01000038">
    <property type="protein sequence ID" value="OGF81572.1"/>
    <property type="molecule type" value="Genomic_DNA"/>
</dbReference>
<dbReference type="Gene3D" id="1.10.1270.10">
    <property type="entry name" value="TrpR-like"/>
    <property type="match status" value="1"/>
</dbReference>
<dbReference type="AlphaFoldDB" id="A0A1F5X116"/>
<accession>A0A1F5X116</accession>
<dbReference type="Proteomes" id="UP000178046">
    <property type="component" value="Unassembled WGS sequence"/>
</dbReference>